<sequence>MGSYVPTAHSIRRELLRHANPVKAKLLAGFFKTGKGQYGEGDSFLGIMVPTQRRIAHRFKRIQLKEIGRLLKEPIHECRFTALEILVDRFEEALKNDNKILCDGIIDFYLSHTKYINNWDLVDASAPYILGAYLAEFKKSPAILYKLAHSDNLWERRIAIVSTFYFIARDDFRKSIKITKIILQDEHDLIHKAAGWMLREVGKRDKKVLIGFLQKYAMVMPRTMLRYAIEKFDTRQRQKYLNMAKI</sequence>
<protein>
    <recommendedName>
        <fullName evidence="3">DNA alkylation repair protein</fullName>
    </recommendedName>
</protein>
<gene>
    <name evidence="1" type="ORF">A3F51_02785</name>
</gene>
<name>A0A1G2MXN1_9BACT</name>
<dbReference type="STRING" id="1802315.A3F51_02785"/>
<comment type="caution">
    <text evidence="1">The sequence shown here is derived from an EMBL/GenBank/DDBJ whole genome shotgun (WGS) entry which is preliminary data.</text>
</comment>
<dbReference type="Gene3D" id="1.25.10.90">
    <property type="match status" value="1"/>
</dbReference>
<dbReference type="InterPro" id="IPR016024">
    <property type="entry name" value="ARM-type_fold"/>
</dbReference>
<organism evidence="1 2">
    <name type="scientific">Candidatus Taylorbacteria bacterium RIFCSPHIGHO2_12_FULL_45_16</name>
    <dbReference type="NCBI Taxonomy" id="1802315"/>
    <lineage>
        <taxon>Bacteria</taxon>
        <taxon>Candidatus Tayloriibacteriota</taxon>
    </lineage>
</organism>
<dbReference type="Proteomes" id="UP000178089">
    <property type="component" value="Unassembled WGS sequence"/>
</dbReference>
<proteinExistence type="predicted"/>
<dbReference type="AlphaFoldDB" id="A0A1G2MXN1"/>
<dbReference type="SUPFAM" id="SSF48371">
    <property type="entry name" value="ARM repeat"/>
    <property type="match status" value="1"/>
</dbReference>
<dbReference type="CDD" id="cd06561">
    <property type="entry name" value="AlkD_like"/>
    <property type="match status" value="1"/>
</dbReference>
<dbReference type="EMBL" id="MHRT01000010">
    <property type="protein sequence ID" value="OHA28676.1"/>
    <property type="molecule type" value="Genomic_DNA"/>
</dbReference>
<evidence type="ECO:0000313" key="2">
    <source>
        <dbReference type="Proteomes" id="UP000178089"/>
    </source>
</evidence>
<dbReference type="Pfam" id="PF08713">
    <property type="entry name" value="DNA_alkylation"/>
    <property type="match status" value="1"/>
</dbReference>
<dbReference type="PANTHER" id="PTHR34070:SF1">
    <property type="entry name" value="DNA ALKYLATION REPAIR PROTEIN"/>
    <property type="match status" value="1"/>
</dbReference>
<accession>A0A1G2MXN1</accession>
<dbReference type="InterPro" id="IPR014825">
    <property type="entry name" value="DNA_alkylation"/>
</dbReference>
<evidence type="ECO:0008006" key="3">
    <source>
        <dbReference type="Google" id="ProtNLM"/>
    </source>
</evidence>
<evidence type="ECO:0000313" key="1">
    <source>
        <dbReference type="EMBL" id="OHA28676.1"/>
    </source>
</evidence>
<reference evidence="1 2" key="1">
    <citation type="journal article" date="2016" name="Nat. Commun.">
        <title>Thousands of microbial genomes shed light on interconnected biogeochemical processes in an aquifer system.</title>
        <authorList>
            <person name="Anantharaman K."/>
            <person name="Brown C.T."/>
            <person name="Hug L.A."/>
            <person name="Sharon I."/>
            <person name="Castelle C.J."/>
            <person name="Probst A.J."/>
            <person name="Thomas B.C."/>
            <person name="Singh A."/>
            <person name="Wilkins M.J."/>
            <person name="Karaoz U."/>
            <person name="Brodie E.L."/>
            <person name="Williams K.H."/>
            <person name="Hubbard S.S."/>
            <person name="Banfield J.F."/>
        </authorList>
    </citation>
    <scope>NUCLEOTIDE SEQUENCE [LARGE SCALE GENOMIC DNA]</scope>
</reference>
<dbReference type="PANTHER" id="PTHR34070">
    <property type="entry name" value="ARMADILLO-TYPE FOLD"/>
    <property type="match status" value="1"/>
</dbReference>